<dbReference type="InterPro" id="IPR022385">
    <property type="entry name" value="Rhs_assc_core"/>
</dbReference>
<dbReference type="EMBL" id="RZNH01000078">
    <property type="protein sequence ID" value="NOU62350.1"/>
    <property type="molecule type" value="Genomic_DNA"/>
</dbReference>
<accession>A0ABX1X1U9</accession>
<dbReference type="PANTHER" id="PTHR32305:SF15">
    <property type="entry name" value="PROTEIN RHSA-RELATED"/>
    <property type="match status" value="1"/>
</dbReference>
<evidence type="ECO:0000256" key="1">
    <source>
        <dbReference type="SAM" id="MobiDB-lite"/>
    </source>
</evidence>
<dbReference type="PANTHER" id="PTHR32305">
    <property type="match status" value="1"/>
</dbReference>
<dbReference type="InterPro" id="IPR050708">
    <property type="entry name" value="T6SS_VgrG/RHS"/>
</dbReference>
<evidence type="ECO:0000313" key="2">
    <source>
        <dbReference type="EMBL" id="NOU62350.1"/>
    </source>
</evidence>
<feature type="compositionally biased region" description="Acidic residues" evidence="1">
    <location>
        <begin position="371"/>
        <end position="380"/>
    </location>
</feature>
<proteinExistence type="predicted"/>
<comment type="caution">
    <text evidence="2">The sequence shown here is derived from an EMBL/GenBank/DDBJ whole genome shotgun (WGS) entry which is preliminary data.</text>
</comment>
<name>A0ABX1X1U9_9BACT</name>
<dbReference type="NCBIfam" id="TIGR03696">
    <property type="entry name" value="Rhs_assc_core"/>
    <property type="match status" value="1"/>
</dbReference>
<sequence>MFVGLSLFKYNFLLCLWKKCIVCSCGSHRKRWILSNFISWSSEENLQYLGNFVYKAGSLEYILNEEGKLKVASTGDNTYQFFVKDHLGNTSLSLNEDGAVQEINHYYPFGMRMQGGKEDESQKYRYNGKELQDETDWLDYGARMYDPSLARFHTLDPLAEKYNFQSPYVYAANNPIKFIDVNGKGPGFKIFKKMLNGRLKRISRKQAEKTLRNNGSVTVVGKGSAKKSKRLMESSSDGKKVVRHDGHKLKNGKIGNRHFQKAAGDGSHVFYKVKLIFLVHCEIMYAQLEEEVEFGKDYTKRLVGRNAFSEFVDEWINPYGDVAILMELFPYLFNSDSEEESSDTSTEEEQDDSNEETDDDDENNQENQNNNEEEDQDDNE</sequence>
<feature type="region of interest" description="Disordered" evidence="1">
    <location>
        <begin position="335"/>
        <end position="380"/>
    </location>
</feature>
<evidence type="ECO:0000313" key="3">
    <source>
        <dbReference type="Proteomes" id="UP000732105"/>
    </source>
</evidence>
<organism evidence="2 3">
    <name type="scientific">Marinifilum caeruleilacunae</name>
    <dbReference type="NCBI Taxonomy" id="2499076"/>
    <lineage>
        <taxon>Bacteria</taxon>
        <taxon>Pseudomonadati</taxon>
        <taxon>Bacteroidota</taxon>
        <taxon>Bacteroidia</taxon>
        <taxon>Marinilabiliales</taxon>
        <taxon>Marinifilaceae</taxon>
    </lineage>
</organism>
<dbReference type="Gene3D" id="2.180.10.10">
    <property type="entry name" value="RHS repeat-associated core"/>
    <property type="match status" value="1"/>
</dbReference>
<gene>
    <name evidence="2" type="ORF">ELS83_21400</name>
</gene>
<dbReference type="Proteomes" id="UP000732105">
    <property type="component" value="Unassembled WGS sequence"/>
</dbReference>
<reference evidence="2 3" key="1">
    <citation type="submission" date="2018-12" db="EMBL/GenBank/DDBJ databases">
        <title>Marinifilum JC070 sp. nov., a marine bacterium isolated from Yongle Blue Hole in the South China Sea.</title>
        <authorList>
            <person name="Fu T."/>
        </authorList>
    </citation>
    <scope>NUCLEOTIDE SEQUENCE [LARGE SCALE GENOMIC DNA]</scope>
    <source>
        <strain evidence="2 3">JC070</strain>
    </source>
</reference>
<protein>
    <submittedName>
        <fullName evidence="2">RHS repeat-associated core domain-containing protein</fullName>
    </submittedName>
</protein>
<feature type="compositionally biased region" description="Acidic residues" evidence="1">
    <location>
        <begin position="336"/>
        <end position="364"/>
    </location>
</feature>
<keyword evidence="3" id="KW-1185">Reference proteome</keyword>